<dbReference type="Proteomes" id="UP000184080">
    <property type="component" value="Unassembled WGS sequence"/>
</dbReference>
<name>A0A1M6EVU9_9CLOT</name>
<dbReference type="RefSeq" id="WP_073005525.1">
    <property type="nucleotide sequence ID" value="NZ_FQZO01000002.1"/>
</dbReference>
<organism evidence="1 2">
    <name type="scientific">Clostridium amylolyticum</name>
    <dbReference type="NCBI Taxonomy" id="1121298"/>
    <lineage>
        <taxon>Bacteria</taxon>
        <taxon>Bacillati</taxon>
        <taxon>Bacillota</taxon>
        <taxon>Clostridia</taxon>
        <taxon>Eubacteriales</taxon>
        <taxon>Clostridiaceae</taxon>
        <taxon>Clostridium</taxon>
    </lineage>
</organism>
<sequence>MMYEELLKEADNLQIIVRERKLKAFDGLCKGNRIAISKDLITDAEKYCVLHEEIGHFLKTVGDITDQTKIENRKQELVARRYGYKRAVSLFGLISAFEYKAQTSYEIAEFLGVTEQYLKECIEDYKKQYGVYCMLEQYIIYFEPNLMICKLFNPVV</sequence>
<evidence type="ECO:0000313" key="1">
    <source>
        <dbReference type="EMBL" id="SHI89607.1"/>
    </source>
</evidence>
<dbReference type="OrthoDB" id="1707128at2"/>
<dbReference type="STRING" id="1121298.SAMN05444401_1715"/>
<evidence type="ECO:0008006" key="3">
    <source>
        <dbReference type="Google" id="ProtNLM"/>
    </source>
</evidence>
<accession>A0A1M6EVU9</accession>
<evidence type="ECO:0000313" key="2">
    <source>
        <dbReference type="Proteomes" id="UP000184080"/>
    </source>
</evidence>
<dbReference type="AlphaFoldDB" id="A0A1M6EVU9"/>
<reference evidence="1 2" key="1">
    <citation type="submission" date="2016-11" db="EMBL/GenBank/DDBJ databases">
        <authorList>
            <person name="Jaros S."/>
            <person name="Januszkiewicz K."/>
            <person name="Wedrychowicz H."/>
        </authorList>
    </citation>
    <scope>NUCLEOTIDE SEQUENCE [LARGE SCALE GENOMIC DNA]</scope>
    <source>
        <strain evidence="1 2">DSM 21864</strain>
    </source>
</reference>
<dbReference type="EMBL" id="FQZO01000002">
    <property type="protein sequence ID" value="SHI89607.1"/>
    <property type="molecule type" value="Genomic_DNA"/>
</dbReference>
<gene>
    <name evidence="1" type="ORF">SAMN05444401_1715</name>
</gene>
<protein>
    <recommendedName>
        <fullName evidence="3">IrrE N-terminal-like domain-containing protein</fullName>
    </recommendedName>
</protein>
<proteinExistence type="predicted"/>
<keyword evidence="2" id="KW-1185">Reference proteome</keyword>